<dbReference type="RefSeq" id="WP_099290474.1">
    <property type="nucleotide sequence ID" value="NZ_JACOOH010000012.1"/>
</dbReference>
<dbReference type="PROSITE" id="PS51257">
    <property type="entry name" value="PROKAR_LIPOPROTEIN"/>
    <property type="match status" value="1"/>
</dbReference>
<reference evidence="1 2" key="1">
    <citation type="submission" date="2020-08" db="EMBL/GenBank/DDBJ databases">
        <title>Genome public.</title>
        <authorList>
            <person name="Liu C."/>
            <person name="Sun Q."/>
        </authorList>
    </citation>
    <scope>NUCLEOTIDE SEQUENCE [LARGE SCALE GENOMIC DNA]</scope>
    <source>
        <strain evidence="1 2">NSJ-56</strain>
    </source>
</reference>
<dbReference type="Pfam" id="PF16215">
    <property type="entry name" value="DUF4876"/>
    <property type="match status" value="1"/>
</dbReference>
<dbReference type="EMBL" id="JACOOH010000012">
    <property type="protein sequence ID" value="MBC5623609.1"/>
    <property type="molecule type" value="Genomic_DNA"/>
</dbReference>
<dbReference type="InterPro" id="IPR032627">
    <property type="entry name" value="DUF4876"/>
</dbReference>
<proteinExistence type="predicted"/>
<gene>
    <name evidence="1" type="ORF">H8S64_21175</name>
</gene>
<comment type="caution">
    <text evidence="1">The sequence shown here is derived from an EMBL/GenBank/DDBJ whole genome shotgun (WGS) entry which is preliminary data.</text>
</comment>
<keyword evidence="2" id="KW-1185">Reference proteome</keyword>
<accession>A0ABR7D6S8</accession>
<evidence type="ECO:0000313" key="1">
    <source>
        <dbReference type="EMBL" id="MBC5623609.1"/>
    </source>
</evidence>
<sequence length="401" mass="44680">MKKYIYSLLALFFMTGCLKDEKIHTSLQLSLDFPEEFADMDRTPIVVTLRNTSNGVQYKSNCDANGIASFSAEYGFYEASFQHKHIDNESGVIHIFNGRFENIVLSQEMESKNATPYPMEIIAATSAQLIIKEFYHYGCIGNDGKNYTYDTYLCIYNNSNQVAYLDSICIGMVTPMVSNSPSRFMVNGSLPDFLPLDQMAWQFPGTGKDYPLQPGEECVVAYSAINHKALHPNSIDLSKADYAFWTEEFDMSSSQVQKPAIGVKHMECIWRTKNTTKAFPIANTAKAMILFRIEGQSAAAYVANPDNITKAPDQPTGLDYLKVPQEWVLDGIECVTSAERNNKRIPTSVDAGFFFIDGGAAGCGLAAIRKVEEIADGRIVYQDTNNSSLDLESGTPTWKNR</sequence>
<evidence type="ECO:0000313" key="2">
    <source>
        <dbReference type="Proteomes" id="UP000646484"/>
    </source>
</evidence>
<organism evidence="1 2">
    <name type="scientific">Butyricimonas hominis</name>
    <dbReference type="NCBI Taxonomy" id="2763032"/>
    <lineage>
        <taxon>Bacteria</taxon>
        <taxon>Pseudomonadati</taxon>
        <taxon>Bacteroidota</taxon>
        <taxon>Bacteroidia</taxon>
        <taxon>Bacteroidales</taxon>
        <taxon>Odoribacteraceae</taxon>
        <taxon>Butyricimonas</taxon>
    </lineage>
</organism>
<name>A0ABR7D6S8_9BACT</name>
<dbReference type="Proteomes" id="UP000646484">
    <property type="component" value="Unassembled WGS sequence"/>
</dbReference>
<protein>
    <submittedName>
        <fullName evidence="1">DUF4876 domain-containing protein</fullName>
    </submittedName>
</protein>